<protein>
    <submittedName>
        <fullName evidence="8">Membrane protein implicated in regulation of membrane protease activity</fullName>
    </submittedName>
</protein>
<keyword evidence="4 5" id="KW-0472">Membrane</keyword>
<evidence type="ECO:0000313" key="8">
    <source>
        <dbReference type="EMBL" id="TDW58745.1"/>
    </source>
</evidence>
<sequence>MLAWHLWLIAALVLLLAELLGTGFFAFAMGLAALVAMTTALFGVGATGQWFAFALAAGVLAPLLKKVFRQFAPSRRQSGLAGESRHQTGKLVRHHTGELRLKLEGDLFMVRAQSDLELKEGEEVEIVRFDGITAIVKPRK</sequence>
<dbReference type="InterPro" id="IPR002810">
    <property type="entry name" value="NfeD-like_C"/>
</dbReference>
<evidence type="ECO:0000313" key="7">
    <source>
        <dbReference type="EMBL" id="OYD23923.1"/>
    </source>
</evidence>
<accession>A0A235CHC9</accession>
<proteinExistence type="predicted"/>
<evidence type="ECO:0000313" key="10">
    <source>
        <dbReference type="Proteomes" id="UP000295058"/>
    </source>
</evidence>
<dbReference type="Proteomes" id="UP000295058">
    <property type="component" value="Unassembled WGS sequence"/>
</dbReference>
<dbReference type="Gene3D" id="2.40.50.140">
    <property type="entry name" value="Nucleic acid-binding proteins"/>
    <property type="match status" value="1"/>
</dbReference>
<keyword evidence="8" id="KW-0645">Protease</keyword>
<evidence type="ECO:0000259" key="6">
    <source>
        <dbReference type="Pfam" id="PF01957"/>
    </source>
</evidence>
<evidence type="ECO:0000256" key="5">
    <source>
        <dbReference type="SAM" id="Phobius"/>
    </source>
</evidence>
<keyword evidence="10" id="KW-1185">Reference proteome</keyword>
<dbReference type="EMBL" id="SODO01000007">
    <property type="protein sequence ID" value="TDW58745.1"/>
    <property type="molecule type" value="Genomic_DNA"/>
</dbReference>
<evidence type="ECO:0000313" key="9">
    <source>
        <dbReference type="Proteomes" id="UP000243640"/>
    </source>
</evidence>
<evidence type="ECO:0000256" key="4">
    <source>
        <dbReference type="ARBA" id="ARBA00023136"/>
    </source>
</evidence>
<dbReference type="EMBL" id="NQJF01000008">
    <property type="protein sequence ID" value="OYD23923.1"/>
    <property type="molecule type" value="Genomic_DNA"/>
</dbReference>
<dbReference type="Proteomes" id="UP000243640">
    <property type="component" value="Unassembled WGS sequence"/>
</dbReference>
<comment type="caution">
    <text evidence="7">The sequence shown here is derived from an EMBL/GenBank/DDBJ whole genome shotgun (WGS) entry which is preliminary data.</text>
</comment>
<dbReference type="InterPro" id="IPR052165">
    <property type="entry name" value="Membrane_assoc_protease"/>
</dbReference>
<dbReference type="SUPFAM" id="SSF141322">
    <property type="entry name" value="NfeD domain-like"/>
    <property type="match status" value="1"/>
</dbReference>
<evidence type="ECO:0000256" key="1">
    <source>
        <dbReference type="ARBA" id="ARBA00004141"/>
    </source>
</evidence>
<reference evidence="8 10" key="2">
    <citation type="submission" date="2019-03" db="EMBL/GenBank/DDBJ databases">
        <title>Genomic Encyclopedia of Archaeal and Bacterial Type Strains, Phase II (KMG-II): from individual species to whole genera.</title>
        <authorList>
            <person name="Goeker M."/>
        </authorList>
    </citation>
    <scope>NUCLEOTIDE SEQUENCE [LARGE SCALE GENOMIC DNA]</scope>
    <source>
        <strain evidence="8 10">DSM 15594</strain>
    </source>
</reference>
<dbReference type="InterPro" id="IPR012340">
    <property type="entry name" value="NA-bd_OB-fold"/>
</dbReference>
<dbReference type="GO" id="GO:0005886">
    <property type="term" value="C:plasma membrane"/>
    <property type="evidence" value="ECO:0007669"/>
    <property type="project" value="TreeGrafter"/>
</dbReference>
<dbReference type="GO" id="GO:0008233">
    <property type="term" value="F:peptidase activity"/>
    <property type="evidence" value="ECO:0007669"/>
    <property type="project" value="UniProtKB-KW"/>
</dbReference>
<dbReference type="OrthoDB" id="6121013at2"/>
<keyword evidence="3 5" id="KW-1133">Transmembrane helix</keyword>
<gene>
    <name evidence="7" type="ORF">B6S09_10730</name>
    <name evidence="8" type="ORF">LY04_02097</name>
</gene>
<dbReference type="RefSeq" id="WP_094278483.1">
    <property type="nucleotide sequence ID" value="NZ_NQJF01000008.1"/>
</dbReference>
<evidence type="ECO:0000256" key="3">
    <source>
        <dbReference type="ARBA" id="ARBA00022989"/>
    </source>
</evidence>
<keyword evidence="2 5" id="KW-0812">Transmembrane</keyword>
<reference evidence="7 9" key="1">
    <citation type="submission" date="2017-08" db="EMBL/GenBank/DDBJ databases">
        <title>Draft Genome Sequence of the Marine Bacterium Oceanimonas baumannii ATCC 700832.</title>
        <authorList>
            <person name="Mcclelland W.D."/>
            <person name="Brennan M.A."/>
            <person name="Trachtenberg A.M."/>
            <person name="Maclea K.S."/>
        </authorList>
    </citation>
    <scope>NUCLEOTIDE SEQUENCE [LARGE SCALE GENOMIC DNA]</scope>
    <source>
        <strain evidence="7 9">ATCC 700832</strain>
    </source>
</reference>
<dbReference type="AlphaFoldDB" id="A0A235CHC9"/>
<feature type="transmembrane region" description="Helical" evidence="5">
    <location>
        <begin position="31"/>
        <end position="64"/>
    </location>
</feature>
<feature type="domain" description="NfeD-like C-terminal" evidence="6">
    <location>
        <begin position="87"/>
        <end position="138"/>
    </location>
</feature>
<organism evidence="7 9">
    <name type="scientific">Oceanimonas baumannii</name>
    <dbReference type="NCBI Taxonomy" id="129578"/>
    <lineage>
        <taxon>Bacteria</taxon>
        <taxon>Pseudomonadati</taxon>
        <taxon>Pseudomonadota</taxon>
        <taxon>Gammaproteobacteria</taxon>
        <taxon>Aeromonadales</taxon>
        <taxon>Aeromonadaceae</taxon>
        <taxon>Oceanimonas</taxon>
    </lineage>
</organism>
<dbReference type="PANTHER" id="PTHR33507">
    <property type="entry name" value="INNER MEMBRANE PROTEIN YBBJ"/>
    <property type="match status" value="1"/>
</dbReference>
<comment type="subcellular location">
    <subcellularLocation>
        <location evidence="1">Membrane</location>
        <topology evidence="1">Multi-pass membrane protein</topology>
    </subcellularLocation>
</comment>
<evidence type="ECO:0000256" key="2">
    <source>
        <dbReference type="ARBA" id="ARBA00022692"/>
    </source>
</evidence>
<dbReference type="PANTHER" id="PTHR33507:SF3">
    <property type="entry name" value="INNER MEMBRANE PROTEIN YBBJ"/>
    <property type="match status" value="1"/>
</dbReference>
<dbReference type="GO" id="GO:0006508">
    <property type="term" value="P:proteolysis"/>
    <property type="evidence" value="ECO:0007669"/>
    <property type="project" value="UniProtKB-KW"/>
</dbReference>
<name>A0A235CHC9_9GAMM</name>
<dbReference type="Pfam" id="PF01957">
    <property type="entry name" value="NfeD"/>
    <property type="match status" value="1"/>
</dbReference>
<keyword evidence="8" id="KW-0378">Hydrolase</keyword>